<dbReference type="Proteomes" id="UP000295221">
    <property type="component" value="Unassembled WGS sequence"/>
</dbReference>
<dbReference type="RefSeq" id="WP_132433069.1">
    <property type="nucleotide sequence ID" value="NZ_SLWK01000003.1"/>
</dbReference>
<protein>
    <submittedName>
        <fullName evidence="1">Uncharacterized protein</fullName>
    </submittedName>
</protein>
<evidence type="ECO:0000313" key="2">
    <source>
        <dbReference type="Proteomes" id="UP000295221"/>
    </source>
</evidence>
<dbReference type="EMBL" id="SLWK01000003">
    <property type="protein sequence ID" value="TCO09204.1"/>
    <property type="molecule type" value="Genomic_DNA"/>
</dbReference>
<dbReference type="InterPro" id="IPR054207">
    <property type="entry name" value="DUF6913"/>
</dbReference>
<dbReference type="OrthoDB" id="1120760at2"/>
<comment type="caution">
    <text evidence="1">The sequence shown here is derived from an EMBL/GenBank/DDBJ whole genome shotgun (WGS) entry which is preliminary data.</text>
</comment>
<organism evidence="1 2">
    <name type="scientific">Natronoflexus pectinivorans</name>
    <dbReference type="NCBI Taxonomy" id="682526"/>
    <lineage>
        <taxon>Bacteria</taxon>
        <taxon>Pseudomonadati</taxon>
        <taxon>Bacteroidota</taxon>
        <taxon>Bacteroidia</taxon>
        <taxon>Marinilabiliales</taxon>
        <taxon>Marinilabiliaceae</taxon>
        <taxon>Natronoflexus</taxon>
    </lineage>
</organism>
<evidence type="ECO:0000313" key="1">
    <source>
        <dbReference type="EMBL" id="TCO09204.1"/>
    </source>
</evidence>
<proteinExistence type="predicted"/>
<accession>A0A4R2GK79</accession>
<gene>
    <name evidence="1" type="ORF">EV194_103115</name>
</gene>
<reference evidence="1 2" key="1">
    <citation type="submission" date="2019-03" db="EMBL/GenBank/DDBJ databases">
        <title>Genomic Encyclopedia of Type Strains, Phase IV (KMG-IV): sequencing the most valuable type-strain genomes for metagenomic binning, comparative biology and taxonomic classification.</title>
        <authorList>
            <person name="Goeker M."/>
        </authorList>
    </citation>
    <scope>NUCLEOTIDE SEQUENCE [LARGE SCALE GENOMIC DNA]</scope>
    <source>
        <strain evidence="1 2">DSM 24179</strain>
    </source>
</reference>
<dbReference type="Pfam" id="PF21857">
    <property type="entry name" value="DUF6913"/>
    <property type="match status" value="1"/>
</dbReference>
<name>A0A4R2GK79_9BACT</name>
<sequence>MKLFRKTRTRVGAWILNRQAKSVKRVVNVISLKQAKSIGIVFDAGDKGIVEEVNRFIKSRAEYGTSFTLLGYIPEHVKEHNYISDKKKTFFTVKDLGFFMYPQSESVSAFIESSPDLLVVISRYYYFPLHWVVKLSKARFKAGASKPFGDDLDFMIELNEQKEVSLTEQLAHYLGSINEDKMA</sequence>
<keyword evidence="2" id="KW-1185">Reference proteome</keyword>
<dbReference type="AlphaFoldDB" id="A0A4R2GK79"/>